<protein>
    <submittedName>
        <fullName evidence="1">Uncharacterized protein</fullName>
    </submittedName>
</protein>
<name>A0A1F6MRW9_9BACT</name>
<organism evidence="1 2">
    <name type="scientific">Candidatus Magasanikbacteria bacterium RIFCSPLOWO2_12_FULL_43_12</name>
    <dbReference type="NCBI Taxonomy" id="1798692"/>
    <lineage>
        <taxon>Bacteria</taxon>
        <taxon>Candidatus Magasanikiibacteriota</taxon>
    </lineage>
</organism>
<reference evidence="1 2" key="1">
    <citation type="journal article" date="2016" name="Nat. Commun.">
        <title>Thousands of microbial genomes shed light on interconnected biogeochemical processes in an aquifer system.</title>
        <authorList>
            <person name="Anantharaman K."/>
            <person name="Brown C.T."/>
            <person name="Hug L.A."/>
            <person name="Sharon I."/>
            <person name="Castelle C.J."/>
            <person name="Probst A.J."/>
            <person name="Thomas B.C."/>
            <person name="Singh A."/>
            <person name="Wilkins M.J."/>
            <person name="Karaoz U."/>
            <person name="Brodie E.L."/>
            <person name="Williams K.H."/>
            <person name="Hubbard S.S."/>
            <person name="Banfield J.F."/>
        </authorList>
    </citation>
    <scope>NUCLEOTIDE SEQUENCE [LARGE SCALE GENOMIC DNA]</scope>
</reference>
<dbReference type="EMBL" id="MFQN01000016">
    <property type="protein sequence ID" value="OGH74419.1"/>
    <property type="molecule type" value="Genomic_DNA"/>
</dbReference>
<proteinExistence type="predicted"/>
<dbReference type="Proteomes" id="UP000178347">
    <property type="component" value="Unassembled WGS sequence"/>
</dbReference>
<dbReference type="AlphaFoldDB" id="A0A1F6MRW9"/>
<comment type="caution">
    <text evidence="1">The sequence shown here is derived from an EMBL/GenBank/DDBJ whole genome shotgun (WGS) entry which is preliminary data.</text>
</comment>
<evidence type="ECO:0000313" key="2">
    <source>
        <dbReference type="Proteomes" id="UP000178347"/>
    </source>
</evidence>
<gene>
    <name evidence="1" type="ORF">A3G00_00995</name>
</gene>
<evidence type="ECO:0000313" key="1">
    <source>
        <dbReference type="EMBL" id="OGH74419.1"/>
    </source>
</evidence>
<accession>A0A1F6MRW9</accession>
<sequence length="82" mass="8721">MQGFQRGSSEGLVCAVRKGGSSDGTIFYFQEGSNRRISGVFEGSFGCDTLEFGSVEARKAVGLDHDPRAKVVIGHPLLSGQQ</sequence>